<proteinExistence type="predicted"/>
<dbReference type="InterPro" id="IPR001878">
    <property type="entry name" value="Znf_CCHC"/>
</dbReference>
<sequence length="246" mass="28126">MGLLCTRGEITQKFPCTNDTLFRASIKISANSLEDRNDIIILLQDEKQEFVLYESIAEKPIKVIFKGIHASTPKEYVKQELEVTTIIQFKNFKEQSLHSVFQVDIKRSAQAQQIFNITHLCHFKITVESPRRRNTATTCYKCAEFHHTAKNCHHNLRCIKCGKNHATRDCNIQENLPNPTCINCNSTGHTAAWKGCPAFSKFNTKQVNSSYANITKRNITQQYGNHTQPKEIAQDPFNLPSLNEVK</sequence>
<name>A0A4Y2JSL5_ARAVE</name>
<gene>
    <name evidence="3" type="primary">ORF1_78</name>
    <name evidence="3" type="ORF">AVEN_219834_1</name>
</gene>
<dbReference type="OrthoDB" id="6434386at2759"/>
<evidence type="ECO:0000259" key="2">
    <source>
        <dbReference type="SMART" id="SM00343"/>
    </source>
</evidence>
<keyword evidence="4" id="KW-1185">Reference proteome</keyword>
<dbReference type="InterPro" id="IPR006579">
    <property type="entry name" value="Pre_C2HC_dom"/>
</dbReference>
<protein>
    <submittedName>
        <fullName evidence="3">Nucleic-acid-binding protein from transposon X-element</fullName>
    </submittedName>
</protein>
<dbReference type="InterPro" id="IPR036875">
    <property type="entry name" value="Znf_CCHC_sf"/>
</dbReference>
<evidence type="ECO:0000313" key="3">
    <source>
        <dbReference type="EMBL" id="GBM93020.1"/>
    </source>
</evidence>
<dbReference type="SUPFAM" id="SSF57756">
    <property type="entry name" value="Retrovirus zinc finger-like domains"/>
    <property type="match status" value="1"/>
</dbReference>
<feature type="domain" description="CCHC-type" evidence="2">
    <location>
        <begin position="138"/>
        <end position="154"/>
    </location>
</feature>
<comment type="caution">
    <text evidence="3">The sequence shown here is derived from an EMBL/GenBank/DDBJ whole genome shotgun (WGS) entry which is preliminary data.</text>
</comment>
<dbReference type="AlphaFoldDB" id="A0A4Y2JSL5"/>
<evidence type="ECO:0000256" key="1">
    <source>
        <dbReference type="SAM" id="MobiDB-lite"/>
    </source>
</evidence>
<reference evidence="3 4" key="1">
    <citation type="journal article" date="2019" name="Sci. Rep.">
        <title>Orb-weaving spider Araneus ventricosus genome elucidates the spidroin gene catalogue.</title>
        <authorList>
            <person name="Kono N."/>
            <person name="Nakamura H."/>
            <person name="Ohtoshi R."/>
            <person name="Moran D.A.P."/>
            <person name="Shinohara A."/>
            <person name="Yoshida Y."/>
            <person name="Fujiwara M."/>
            <person name="Mori M."/>
            <person name="Tomita M."/>
            <person name="Arakawa K."/>
        </authorList>
    </citation>
    <scope>NUCLEOTIDE SEQUENCE [LARGE SCALE GENOMIC DNA]</scope>
</reference>
<evidence type="ECO:0000313" key="4">
    <source>
        <dbReference type="Proteomes" id="UP000499080"/>
    </source>
</evidence>
<accession>A0A4Y2JSL5</accession>
<dbReference type="GO" id="GO:0003676">
    <property type="term" value="F:nucleic acid binding"/>
    <property type="evidence" value="ECO:0007669"/>
    <property type="project" value="InterPro"/>
</dbReference>
<dbReference type="Proteomes" id="UP000499080">
    <property type="component" value="Unassembled WGS sequence"/>
</dbReference>
<feature type="domain" description="CCHC-type" evidence="2">
    <location>
        <begin position="180"/>
        <end position="198"/>
    </location>
</feature>
<dbReference type="EMBL" id="BGPR01003839">
    <property type="protein sequence ID" value="GBM93020.1"/>
    <property type="molecule type" value="Genomic_DNA"/>
</dbReference>
<feature type="region of interest" description="Disordered" evidence="1">
    <location>
        <begin position="227"/>
        <end position="246"/>
    </location>
</feature>
<feature type="domain" description="CCHC-type" evidence="2">
    <location>
        <begin position="157"/>
        <end position="172"/>
    </location>
</feature>
<dbReference type="SMART" id="SM00343">
    <property type="entry name" value="ZnF_C2HC"/>
    <property type="match status" value="3"/>
</dbReference>
<organism evidence="3 4">
    <name type="scientific">Araneus ventricosus</name>
    <name type="common">Orbweaver spider</name>
    <name type="synonym">Epeira ventricosa</name>
    <dbReference type="NCBI Taxonomy" id="182803"/>
    <lineage>
        <taxon>Eukaryota</taxon>
        <taxon>Metazoa</taxon>
        <taxon>Ecdysozoa</taxon>
        <taxon>Arthropoda</taxon>
        <taxon>Chelicerata</taxon>
        <taxon>Arachnida</taxon>
        <taxon>Araneae</taxon>
        <taxon>Araneomorphae</taxon>
        <taxon>Entelegynae</taxon>
        <taxon>Araneoidea</taxon>
        <taxon>Araneidae</taxon>
        <taxon>Araneus</taxon>
    </lineage>
</organism>
<dbReference type="GO" id="GO:0008270">
    <property type="term" value="F:zinc ion binding"/>
    <property type="evidence" value="ECO:0007669"/>
    <property type="project" value="InterPro"/>
</dbReference>
<dbReference type="Pfam" id="PF07530">
    <property type="entry name" value="PRE_C2HC"/>
    <property type="match status" value="1"/>
</dbReference>